<feature type="compositionally biased region" description="Basic and acidic residues" evidence="1">
    <location>
        <begin position="350"/>
        <end position="378"/>
    </location>
</feature>
<feature type="compositionally biased region" description="Low complexity" evidence="1">
    <location>
        <begin position="250"/>
        <end position="260"/>
    </location>
</feature>
<feature type="compositionally biased region" description="Basic and acidic residues" evidence="1">
    <location>
        <begin position="538"/>
        <end position="578"/>
    </location>
</feature>
<keyword evidence="3" id="KW-1185">Reference proteome</keyword>
<sequence length="578" mass="61967">RGVPPAAAAGQRRAGRPVHVPHTLHPLRPPQLRPQGDRVLLPPPRPVRARPLRGCPNPQCFNSCHAASGGQASGMIQSTPLELLAMDFGEMDEARRAAELGAKAGWKKGRARKKAKMNDGQGGVVAAADDASVEGATPAPFDSTRTCSIRLGEDHSGLNMFSPPSTDPDAGAQDGAVDERGDRVLRQAHQQVHDRSAPPARGGQAERVPVADAKEQAVEAHQEDEECQAEHQDVQADHGLPRRRHGGPGLLRVGGLLPPVHFQPARAVRAQVSHPEAVEGDLLDLLRQPRAAAERRRVARVGRGDGPAGAPGEGPREAGQEEDHDGPGDTAGHAQPGQRRGYHAAPGEQRQPEQRKLGGEPPEPADRGERLPRRDGVRRGRVGRPGGVVQPLPPPDHGVHAQEQRPVRVRRRLGPELRRHGGERVGQPRREPGGGRAGLEVQAVLRGLHGREAGGDEPGSGRPRAEAGPADEQGRAVHAGRVRGLLRVVQVRIRKFLTWAADSPAASTTWASRRGSSRSTMPPSTTSNGSGQPAVGYTDRRGDTRREPERWTDRRGVVLETRQAEGSRFGDPDHGRIH</sequence>
<organism evidence="2 3">
    <name type="scientific">Thalassiosira oceanica</name>
    <name type="common">Marine diatom</name>
    <dbReference type="NCBI Taxonomy" id="159749"/>
    <lineage>
        <taxon>Eukaryota</taxon>
        <taxon>Sar</taxon>
        <taxon>Stramenopiles</taxon>
        <taxon>Ochrophyta</taxon>
        <taxon>Bacillariophyta</taxon>
        <taxon>Coscinodiscophyceae</taxon>
        <taxon>Thalassiosirophycidae</taxon>
        <taxon>Thalassiosirales</taxon>
        <taxon>Thalassiosiraceae</taxon>
        <taxon>Thalassiosira</taxon>
    </lineage>
</organism>
<gene>
    <name evidence="2" type="ORF">THAOC_25332</name>
</gene>
<feature type="compositionally biased region" description="Basic and acidic residues" evidence="1">
    <location>
        <begin position="397"/>
        <end position="406"/>
    </location>
</feature>
<evidence type="ECO:0000256" key="1">
    <source>
        <dbReference type="SAM" id="MobiDB-lite"/>
    </source>
</evidence>
<dbReference type="EMBL" id="AGNL01034926">
    <property type="protein sequence ID" value="EJK54985.1"/>
    <property type="molecule type" value="Genomic_DNA"/>
</dbReference>
<comment type="caution">
    <text evidence="2">The sequence shown here is derived from an EMBL/GenBank/DDBJ whole genome shotgun (WGS) entry which is preliminary data.</text>
</comment>
<feature type="compositionally biased region" description="Basic and acidic residues" evidence="1">
    <location>
        <begin position="212"/>
        <end position="221"/>
    </location>
</feature>
<evidence type="ECO:0000313" key="2">
    <source>
        <dbReference type="EMBL" id="EJK54985.1"/>
    </source>
</evidence>
<name>K0RPE3_THAOC</name>
<feature type="non-terminal residue" evidence="2">
    <location>
        <position position="1"/>
    </location>
</feature>
<feature type="region of interest" description="Disordered" evidence="1">
    <location>
        <begin position="154"/>
        <end position="478"/>
    </location>
</feature>
<reference evidence="2 3" key="1">
    <citation type="journal article" date="2012" name="Genome Biol.">
        <title>Genome and low-iron response of an oceanic diatom adapted to chronic iron limitation.</title>
        <authorList>
            <person name="Lommer M."/>
            <person name="Specht M."/>
            <person name="Roy A.S."/>
            <person name="Kraemer L."/>
            <person name="Andreson R."/>
            <person name="Gutowska M.A."/>
            <person name="Wolf J."/>
            <person name="Bergner S.V."/>
            <person name="Schilhabel M.B."/>
            <person name="Klostermeier U.C."/>
            <person name="Beiko R.G."/>
            <person name="Rosenstiel P."/>
            <person name="Hippler M."/>
            <person name="Laroche J."/>
        </authorList>
    </citation>
    <scope>NUCLEOTIDE SEQUENCE [LARGE SCALE GENOMIC DNA]</scope>
    <source>
        <strain evidence="2 3">CCMP1005</strain>
    </source>
</reference>
<dbReference type="Proteomes" id="UP000266841">
    <property type="component" value="Unassembled WGS sequence"/>
</dbReference>
<feature type="compositionally biased region" description="Basic and acidic residues" evidence="1">
    <location>
        <begin position="177"/>
        <end position="196"/>
    </location>
</feature>
<feature type="compositionally biased region" description="Low complexity" evidence="1">
    <location>
        <begin position="512"/>
        <end position="527"/>
    </location>
</feature>
<evidence type="ECO:0000313" key="3">
    <source>
        <dbReference type="Proteomes" id="UP000266841"/>
    </source>
</evidence>
<feature type="compositionally biased region" description="Low complexity" evidence="1">
    <location>
        <begin position="1"/>
        <end position="26"/>
    </location>
</feature>
<feature type="region of interest" description="Disordered" evidence="1">
    <location>
        <begin position="1"/>
        <end position="51"/>
    </location>
</feature>
<feature type="compositionally biased region" description="Basic and acidic residues" evidence="1">
    <location>
        <begin position="314"/>
        <end position="327"/>
    </location>
</feature>
<protein>
    <submittedName>
        <fullName evidence="2">Uncharacterized protein</fullName>
    </submittedName>
</protein>
<accession>K0RPE3</accession>
<feature type="region of interest" description="Disordered" evidence="1">
    <location>
        <begin position="505"/>
        <end position="578"/>
    </location>
</feature>
<dbReference type="AlphaFoldDB" id="K0RPE3"/>
<feature type="compositionally biased region" description="Basic and acidic residues" evidence="1">
    <location>
        <begin position="228"/>
        <end position="240"/>
    </location>
</feature>
<proteinExistence type="predicted"/>
<feature type="compositionally biased region" description="Basic and acidic residues" evidence="1">
    <location>
        <begin position="413"/>
        <end position="433"/>
    </location>
</feature>